<keyword evidence="2" id="KW-0732">Signal</keyword>
<sequence>MKQFQILSFLLAITAVIAAPVAIESTNGLSDIQQREANALPQPDVAYKRDGSTEFDPDDAL</sequence>
<gene>
    <name evidence="3" type="ORF">PRZ48_002748</name>
</gene>
<dbReference type="EMBL" id="JAXOVC010000002">
    <property type="protein sequence ID" value="KAK4504786.1"/>
    <property type="molecule type" value="Genomic_DNA"/>
</dbReference>
<comment type="caution">
    <text evidence="3">The sequence shown here is derived from an EMBL/GenBank/DDBJ whole genome shotgun (WGS) entry which is preliminary data.</text>
</comment>
<feature type="region of interest" description="Disordered" evidence="1">
    <location>
        <begin position="40"/>
        <end position="61"/>
    </location>
</feature>
<evidence type="ECO:0000313" key="3">
    <source>
        <dbReference type="EMBL" id="KAK4504786.1"/>
    </source>
</evidence>
<dbReference type="Proteomes" id="UP001305779">
    <property type="component" value="Unassembled WGS sequence"/>
</dbReference>
<keyword evidence="4" id="KW-1185">Reference proteome</keyword>
<name>A0ABR0EUN4_ZASCE</name>
<reference evidence="3 4" key="1">
    <citation type="journal article" date="2023" name="G3 (Bethesda)">
        <title>A chromosome-level genome assembly of Zasmidium syzygii isolated from banana leaves.</title>
        <authorList>
            <person name="van Westerhoven A.C."/>
            <person name="Mehrabi R."/>
            <person name="Talebi R."/>
            <person name="Steentjes M.B.F."/>
            <person name="Corcolon B."/>
            <person name="Chong P.A."/>
            <person name="Kema G.H.J."/>
            <person name="Seidl M.F."/>
        </authorList>
    </citation>
    <scope>NUCLEOTIDE SEQUENCE [LARGE SCALE GENOMIC DNA]</scope>
    <source>
        <strain evidence="3 4">P124</strain>
    </source>
</reference>
<evidence type="ECO:0000313" key="4">
    <source>
        <dbReference type="Proteomes" id="UP001305779"/>
    </source>
</evidence>
<feature type="chain" id="PRO_5045515475" evidence="2">
    <location>
        <begin position="19"/>
        <end position="61"/>
    </location>
</feature>
<proteinExistence type="predicted"/>
<evidence type="ECO:0000256" key="2">
    <source>
        <dbReference type="SAM" id="SignalP"/>
    </source>
</evidence>
<organism evidence="3 4">
    <name type="scientific">Zasmidium cellare</name>
    <name type="common">Wine cellar mold</name>
    <name type="synonym">Racodium cellare</name>
    <dbReference type="NCBI Taxonomy" id="395010"/>
    <lineage>
        <taxon>Eukaryota</taxon>
        <taxon>Fungi</taxon>
        <taxon>Dikarya</taxon>
        <taxon>Ascomycota</taxon>
        <taxon>Pezizomycotina</taxon>
        <taxon>Dothideomycetes</taxon>
        <taxon>Dothideomycetidae</taxon>
        <taxon>Mycosphaerellales</taxon>
        <taxon>Mycosphaerellaceae</taxon>
        <taxon>Zasmidium</taxon>
    </lineage>
</organism>
<evidence type="ECO:0000256" key="1">
    <source>
        <dbReference type="SAM" id="MobiDB-lite"/>
    </source>
</evidence>
<accession>A0ABR0EUN4</accession>
<protein>
    <submittedName>
        <fullName evidence="3">Uncharacterized protein</fullName>
    </submittedName>
</protein>
<feature type="signal peptide" evidence="2">
    <location>
        <begin position="1"/>
        <end position="18"/>
    </location>
</feature>